<evidence type="ECO:0000313" key="2">
    <source>
        <dbReference type="Proteomes" id="UP001160148"/>
    </source>
</evidence>
<accession>A0AAV0YBC9</accession>
<dbReference type="Proteomes" id="UP001160148">
    <property type="component" value="Unassembled WGS sequence"/>
</dbReference>
<dbReference type="AlphaFoldDB" id="A0AAV0YBC9"/>
<dbReference type="EMBL" id="CARXXK010001666">
    <property type="protein sequence ID" value="CAI6377193.1"/>
    <property type="molecule type" value="Genomic_DNA"/>
</dbReference>
<keyword evidence="2" id="KW-1185">Reference proteome</keyword>
<gene>
    <name evidence="1" type="ORF">MEUPH1_LOCUS30487</name>
</gene>
<name>A0AAV0YBC9_9HEMI</name>
<reference evidence="1 2" key="1">
    <citation type="submission" date="2023-01" db="EMBL/GenBank/DDBJ databases">
        <authorList>
            <person name="Whitehead M."/>
        </authorList>
    </citation>
    <scope>NUCLEOTIDE SEQUENCE [LARGE SCALE GENOMIC DNA]</scope>
</reference>
<protein>
    <submittedName>
        <fullName evidence="1">Uncharacterized protein</fullName>
    </submittedName>
</protein>
<organism evidence="1 2">
    <name type="scientific">Macrosiphum euphorbiae</name>
    <name type="common">potato aphid</name>
    <dbReference type="NCBI Taxonomy" id="13131"/>
    <lineage>
        <taxon>Eukaryota</taxon>
        <taxon>Metazoa</taxon>
        <taxon>Ecdysozoa</taxon>
        <taxon>Arthropoda</taxon>
        <taxon>Hexapoda</taxon>
        <taxon>Insecta</taxon>
        <taxon>Pterygota</taxon>
        <taxon>Neoptera</taxon>
        <taxon>Paraneoptera</taxon>
        <taxon>Hemiptera</taxon>
        <taxon>Sternorrhyncha</taxon>
        <taxon>Aphidomorpha</taxon>
        <taxon>Aphidoidea</taxon>
        <taxon>Aphididae</taxon>
        <taxon>Macrosiphini</taxon>
        <taxon>Macrosiphum</taxon>
    </lineage>
</organism>
<comment type="caution">
    <text evidence="1">The sequence shown here is derived from an EMBL/GenBank/DDBJ whole genome shotgun (WGS) entry which is preliminary data.</text>
</comment>
<sequence>MESTVSPCFKEKSILLAFEDVSLSIHVEIVSKESIIDSKSSKNTSIASCRSTHLVGHKVFNLVFLELGAFCPTEFCKRACLLGVLKKLQPV</sequence>
<proteinExistence type="predicted"/>
<evidence type="ECO:0000313" key="1">
    <source>
        <dbReference type="EMBL" id="CAI6377193.1"/>
    </source>
</evidence>